<sequence length="144" mass="15512">MWGFVALSFLGLTAQAYVIPNNTATASWSESLGPRGKTKPCQGYQFGIIDVAFQTGLGGEGYAVMDGECNQMIGIVTPNPCVETIFACSPAPIKLTHLRFHGKNMECEQIDNMGSCQGYPVQFCCGKDDSKEAPKNSDKSKDDS</sequence>
<dbReference type="Proteomes" id="UP001498398">
    <property type="component" value="Unassembled WGS sequence"/>
</dbReference>
<proteinExistence type="predicted"/>
<protein>
    <submittedName>
        <fullName evidence="2">Uncharacterized protein</fullName>
    </submittedName>
</protein>
<name>A0ABR1J6G3_9AGAR</name>
<evidence type="ECO:0000256" key="1">
    <source>
        <dbReference type="SAM" id="SignalP"/>
    </source>
</evidence>
<evidence type="ECO:0000313" key="2">
    <source>
        <dbReference type="EMBL" id="KAK7448802.1"/>
    </source>
</evidence>
<feature type="chain" id="PRO_5045672639" evidence="1">
    <location>
        <begin position="17"/>
        <end position="144"/>
    </location>
</feature>
<accession>A0ABR1J6G3</accession>
<dbReference type="EMBL" id="JBANRG010000037">
    <property type="protein sequence ID" value="KAK7448802.1"/>
    <property type="molecule type" value="Genomic_DNA"/>
</dbReference>
<keyword evidence="3" id="KW-1185">Reference proteome</keyword>
<feature type="signal peptide" evidence="1">
    <location>
        <begin position="1"/>
        <end position="16"/>
    </location>
</feature>
<evidence type="ECO:0000313" key="3">
    <source>
        <dbReference type="Proteomes" id="UP001498398"/>
    </source>
</evidence>
<organism evidence="2 3">
    <name type="scientific">Marasmiellus scandens</name>
    <dbReference type="NCBI Taxonomy" id="2682957"/>
    <lineage>
        <taxon>Eukaryota</taxon>
        <taxon>Fungi</taxon>
        <taxon>Dikarya</taxon>
        <taxon>Basidiomycota</taxon>
        <taxon>Agaricomycotina</taxon>
        <taxon>Agaricomycetes</taxon>
        <taxon>Agaricomycetidae</taxon>
        <taxon>Agaricales</taxon>
        <taxon>Marasmiineae</taxon>
        <taxon>Omphalotaceae</taxon>
        <taxon>Marasmiellus</taxon>
    </lineage>
</organism>
<gene>
    <name evidence="2" type="ORF">VKT23_013532</name>
</gene>
<keyword evidence="1" id="KW-0732">Signal</keyword>
<reference evidence="2 3" key="1">
    <citation type="submission" date="2024-01" db="EMBL/GenBank/DDBJ databases">
        <title>A draft genome for the cacao thread blight pathogen Marasmiellus scandens.</title>
        <authorList>
            <person name="Baruah I.K."/>
            <person name="Leung J."/>
            <person name="Bukari Y."/>
            <person name="Amoako-Attah I."/>
            <person name="Meinhardt L.W."/>
            <person name="Bailey B.A."/>
            <person name="Cohen S.P."/>
        </authorList>
    </citation>
    <scope>NUCLEOTIDE SEQUENCE [LARGE SCALE GENOMIC DNA]</scope>
    <source>
        <strain evidence="2 3">GH-19</strain>
    </source>
</reference>
<comment type="caution">
    <text evidence="2">The sequence shown here is derived from an EMBL/GenBank/DDBJ whole genome shotgun (WGS) entry which is preliminary data.</text>
</comment>